<keyword evidence="1" id="KW-0732">Signal</keyword>
<dbReference type="EMBL" id="KZ293658">
    <property type="protein sequence ID" value="PBK92749.1"/>
    <property type="molecule type" value="Genomic_DNA"/>
</dbReference>
<accession>A0A2H3DBZ7</accession>
<evidence type="ECO:0000256" key="1">
    <source>
        <dbReference type="SAM" id="SignalP"/>
    </source>
</evidence>
<feature type="signal peptide" evidence="1">
    <location>
        <begin position="1"/>
        <end position="21"/>
    </location>
</feature>
<feature type="chain" id="PRO_5013702279" description="Secreted protein" evidence="1">
    <location>
        <begin position="22"/>
        <end position="150"/>
    </location>
</feature>
<sequence>MRFSVVSFVAVCAMIAGPALAHPSNTPYNGYLCPDHDQQGHGQVSGKCDSPPFANDYFGCTFYNGRGTGSNACTYHKSTGKCTSSNSYCPSTAQHSSTKKKRSPVAAPATPGGISYNKRAYKNTISLAFYLVLFSDSFLMEFDGDMGASR</sequence>
<organism evidence="2 3">
    <name type="scientific">Armillaria gallica</name>
    <name type="common">Bulbous honey fungus</name>
    <name type="synonym">Armillaria bulbosa</name>
    <dbReference type="NCBI Taxonomy" id="47427"/>
    <lineage>
        <taxon>Eukaryota</taxon>
        <taxon>Fungi</taxon>
        <taxon>Dikarya</taxon>
        <taxon>Basidiomycota</taxon>
        <taxon>Agaricomycotina</taxon>
        <taxon>Agaricomycetes</taxon>
        <taxon>Agaricomycetidae</taxon>
        <taxon>Agaricales</taxon>
        <taxon>Marasmiineae</taxon>
        <taxon>Physalacriaceae</taxon>
        <taxon>Armillaria</taxon>
    </lineage>
</organism>
<evidence type="ECO:0000313" key="3">
    <source>
        <dbReference type="Proteomes" id="UP000217790"/>
    </source>
</evidence>
<reference evidence="3" key="1">
    <citation type="journal article" date="2017" name="Nat. Ecol. Evol.">
        <title>Genome expansion and lineage-specific genetic innovations in the forest pathogenic fungi Armillaria.</title>
        <authorList>
            <person name="Sipos G."/>
            <person name="Prasanna A.N."/>
            <person name="Walter M.C."/>
            <person name="O'Connor E."/>
            <person name="Balint B."/>
            <person name="Krizsan K."/>
            <person name="Kiss B."/>
            <person name="Hess J."/>
            <person name="Varga T."/>
            <person name="Slot J."/>
            <person name="Riley R."/>
            <person name="Boka B."/>
            <person name="Rigling D."/>
            <person name="Barry K."/>
            <person name="Lee J."/>
            <person name="Mihaltcheva S."/>
            <person name="LaButti K."/>
            <person name="Lipzen A."/>
            <person name="Waldron R."/>
            <person name="Moloney N.M."/>
            <person name="Sperisen C."/>
            <person name="Kredics L."/>
            <person name="Vagvoelgyi C."/>
            <person name="Patrignani A."/>
            <person name="Fitzpatrick D."/>
            <person name="Nagy I."/>
            <person name="Doyle S."/>
            <person name="Anderson J.B."/>
            <person name="Grigoriev I.V."/>
            <person name="Gueldener U."/>
            <person name="Muensterkoetter M."/>
            <person name="Nagy L.G."/>
        </authorList>
    </citation>
    <scope>NUCLEOTIDE SEQUENCE [LARGE SCALE GENOMIC DNA]</scope>
    <source>
        <strain evidence="3">Ar21-2</strain>
    </source>
</reference>
<evidence type="ECO:0008006" key="4">
    <source>
        <dbReference type="Google" id="ProtNLM"/>
    </source>
</evidence>
<gene>
    <name evidence="2" type="ORF">ARMGADRAFT_1030964</name>
</gene>
<keyword evidence="3" id="KW-1185">Reference proteome</keyword>
<protein>
    <recommendedName>
        <fullName evidence="4">Secreted protein</fullName>
    </recommendedName>
</protein>
<dbReference type="OMA" id="NACTYHK"/>
<dbReference type="OrthoDB" id="2822540at2759"/>
<dbReference type="AlphaFoldDB" id="A0A2H3DBZ7"/>
<proteinExistence type="predicted"/>
<name>A0A2H3DBZ7_ARMGA</name>
<dbReference type="InParanoid" id="A0A2H3DBZ7"/>
<dbReference type="Proteomes" id="UP000217790">
    <property type="component" value="Unassembled WGS sequence"/>
</dbReference>
<evidence type="ECO:0000313" key="2">
    <source>
        <dbReference type="EMBL" id="PBK92749.1"/>
    </source>
</evidence>